<protein>
    <submittedName>
        <fullName evidence="2">Ovule protein</fullName>
    </submittedName>
</protein>
<dbReference type="Proteomes" id="UP000887580">
    <property type="component" value="Unplaced"/>
</dbReference>
<accession>A0AC35EZR8</accession>
<proteinExistence type="predicted"/>
<name>A0AC35EZR8_9BILA</name>
<evidence type="ECO:0000313" key="1">
    <source>
        <dbReference type="Proteomes" id="UP000887580"/>
    </source>
</evidence>
<sequence length="74" mass="8402">MDNKEVSAILSMILPYFADTYSALGCFSLLFMSPSTRRAYISFWTCNKIMLKGSKFSKAHLQLSKSVNNVTRIQ</sequence>
<organism evidence="1 2">
    <name type="scientific">Panagrolaimus sp. PS1159</name>
    <dbReference type="NCBI Taxonomy" id="55785"/>
    <lineage>
        <taxon>Eukaryota</taxon>
        <taxon>Metazoa</taxon>
        <taxon>Ecdysozoa</taxon>
        <taxon>Nematoda</taxon>
        <taxon>Chromadorea</taxon>
        <taxon>Rhabditida</taxon>
        <taxon>Tylenchina</taxon>
        <taxon>Panagrolaimomorpha</taxon>
        <taxon>Panagrolaimoidea</taxon>
        <taxon>Panagrolaimidae</taxon>
        <taxon>Panagrolaimus</taxon>
    </lineage>
</organism>
<dbReference type="WBParaSite" id="PS1159_v2.g12259.t1">
    <property type="protein sequence ID" value="PS1159_v2.g12259.t1"/>
    <property type="gene ID" value="PS1159_v2.g12259"/>
</dbReference>
<reference evidence="2" key="1">
    <citation type="submission" date="2022-11" db="UniProtKB">
        <authorList>
            <consortium name="WormBaseParasite"/>
        </authorList>
    </citation>
    <scope>IDENTIFICATION</scope>
</reference>
<evidence type="ECO:0000313" key="2">
    <source>
        <dbReference type="WBParaSite" id="PS1159_v2.g12259.t1"/>
    </source>
</evidence>